<dbReference type="PANTHER" id="PTHR21373:SF0">
    <property type="entry name" value="N-ALPHA-ACETYLTRANSFERASE 35, NATC AUXILIARY SUBUNIT"/>
    <property type="match status" value="1"/>
</dbReference>
<dbReference type="Proteomes" id="UP000249056">
    <property type="component" value="Unassembled WGS sequence"/>
</dbReference>
<dbReference type="PANTHER" id="PTHR21373">
    <property type="entry name" value="GLUCOSE REPRESSIBLE PROTEIN MAK10"/>
    <property type="match status" value="1"/>
</dbReference>
<reference evidence="1 2" key="1">
    <citation type="submission" date="2018-06" db="EMBL/GenBank/DDBJ databases">
        <title>Genome Sequence of the Brown Rot Fungal Pathogen Monilinia fructigena.</title>
        <authorList>
            <person name="Landi L."/>
            <person name="De Miccolis Angelini R.M."/>
            <person name="Pollastro S."/>
            <person name="Abate D."/>
            <person name="Faretra F."/>
            <person name="Romanazzi G."/>
        </authorList>
    </citation>
    <scope>NUCLEOTIDE SEQUENCE [LARGE SCALE GENOMIC DNA]</scope>
    <source>
        <strain evidence="1 2">Mfrg269</strain>
    </source>
</reference>
<organism evidence="1 2">
    <name type="scientific">Monilinia fructigena</name>
    <dbReference type="NCBI Taxonomy" id="38457"/>
    <lineage>
        <taxon>Eukaryota</taxon>
        <taxon>Fungi</taxon>
        <taxon>Dikarya</taxon>
        <taxon>Ascomycota</taxon>
        <taxon>Pezizomycotina</taxon>
        <taxon>Leotiomycetes</taxon>
        <taxon>Helotiales</taxon>
        <taxon>Sclerotiniaceae</taxon>
        <taxon>Monilinia</taxon>
    </lineage>
</organism>
<gene>
    <name evidence="1" type="ORF">DID88_009611</name>
</gene>
<comment type="caution">
    <text evidence="1">The sequence shown here is derived from an EMBL/GenBank/DDBJ whole genome shotgun (WGS) entry which is preliminary data.</text>
</comment>
<evidence type="ECO:0000313" key="1">
    <source>
        <dbReference type="EMBL" id="RAL61572.1"/>
    </source>
</evidence>
<dbReference type="GO" id="GO:0031417">
    <property type="term" value="C:NatC complex"/>
    <property type="evidence" value="ECO:0007669"/>
    <property type="project" value="InterPro"/>
</dbReference>
<dbReference type="AlphaFoldDB" id="A0A395IMN8"/>
<sequence>MSTIESDQKISTRKKILRPTHFIEISSKDLPDDMKEALTARLTFRHKFLKTVEVADSRSSDAKMYWREMLLLIPDLRSSSKLAKSAPQSFSVKLQRKLASTVPPRPIVDLSQQSAYEHLERICKDGEVAVDILDYADSHSLMTFVSLFQARKPQPSVYIRTLLQYYMFADNDHPGQNVYPRSSR</sequence>
<accession>A0A395IMN8</accession>
<dbReference type="EMBL" id="QKRW01000030">
    <property type="protein sequence ID" value="RAL61572.1"/>
    <property type="molecule type" value="Genomic_DNA"/>
</dbReference>
<name>A0A395IMN8_9HELO</name>
<protein>
    <submittedName>
        <fullName evidence="1">Uncharacterized protein</fullName>
    </submittedName>
</protein>
<dbReference type="InterPro" id="IPR007244">
    <property type="entry name" value="Naa35_N"/>
</dbReference>
<evidence type="ECO:0000313" key="2">
    <source>
        <dbReference type="Proteomes" id="UP000249056"/>
    </source>
</evidence>
<proteinExistence type="predicted"/>
<keyword evidence="2" id="KW-1185">Reference proteome</keyword>
<dbReference type="OrthoDB" id="269405at2759"/>